<dbReference type="Proteomes" id="UP000001847">
    <property type="component" value="Chromosome II"/>
</dbReference>
<proteinExistence type="predicted"/>
<dbReference type="RefSeq" id="WP_012476552.1">
    <property type="nucleotide sequence ID" value="NC_010843.1"/>
</dbReference>
<name>B0STT0_LEPBP</name>
<dbReference type="OrthoDB" id="332185at2"/>
<evidence type="ECO:0000313" key="2">
    <source>
        <dbReference type="Proteomes" id="UP000001847"/>
    </source>
</evidence>
<dbReference type="AlphaFoldDB" id="B0STT0"/>
<evidence type="ECO:0000313" key="1">
    <source>
        <dbReference type="EMBL" id="ABZ99614.1"/>
    </source>
</evidence>
<keyword evidence="2" id="KW-1185">Reference proteome</keyword>
<reference evidence="1 2" key="1">
    <citation type="journal article" date="2008" name="PLoS ONE">
        <title>Genome sequence of the saprophyte Leptospira biflexa provides insights into the evolution of Leptospira and the pathogenesis of leptospirosis.</title>
        <authorList>
            <person name="Picardeau M."/>
            <person name="Bulach D.M."/>
            <person name="Bouchier C."/>
            <person name="Zuerner R.L."/>
            <person name="Zidane N."/>
            <person name="Wilson P.J."/>
            <person name="Creno S."/>
            <person name="Kuczek E.S."/>
            <person name="Bommezzadri S."/>
            <person name="Davis J.C."/>
            <person name="McGrath A."/>
            <person name="Johnson M.J."/>
            <person name="Boursaux-Eude C."/>
            <person name="Seemann T."/>
            <person name="Rouy Z."/>
            <person name="Coppel R.L."/>
            <person name="Rood J.I."/>
            <person name="Lajus A."/>
            <person name="Davies J.K."/>
            <person name="Medigue C."/>
            <person name="Adler B."/>
        </authorList>
    </citation>
    <scope>NUCLEOTIDE SEQUENCE [LARGE SCALE GENOMIC DNA]</scope>
    <source>
        <strain evidence="2">Patoc 1 / ATCC 23582 / Paris</strain>
    </source>
</reference>
<dbReference type="KEGG" id="lbi:LEPBI_II0076"/>
<organism evidence="1 2">
    <name type="scientific">Leptospira biflexa serovar Patoc (strain Patoc 1 / ATCC 23582 / Paris)</name>
    <dbReference type="NCBI Taxonomy" id="456481"/>
    <lineage>
        <taxon>Bacteria</taxon>
        <taxon>Pseudomonadati</taxon>
        <taxon>Spirochaetota</taxon>
        <taxon>Spirochaetia</taxon>
        <taxon>Leptospirales</taxon>
        <taxon>Leptospiraceae</taxon>
        <taxon>Leptospira</taxon>
    </lineage>
</organism>
<protein>
    <submittedName>
        <fullName evidence="1">Uncharacterized protein</fullName>
    </submittedName>
</protein>
<dbReference type="HOGENOM" id="CLU_1989872_0_0_12"/>
<dbReference type="BioCyc" id="LBIF456481:LEPBI_RS17455-MONOMER"/>
<accession>B0STT0</accession>
<sequence length="125" mass="13814">MKRQASFGFILLFLLYLGCKSSLFGVCISADSFVNTSSVPPCHQTAADDSTEKDSCDCPIVFQSLQTVADSSPSLGKPLETVVIWNHLRSDPFSLSPYDSKQISFPKTKQPNSSYFPTRTIRLLI</sequence>
<gene>
    <name evidence="1" type="ordered locus">LEPBI_II0076</name>
</gene>
<dbReference type="EMBL" id="CP000787">
    <property type="protein sequence ID" value="ABZ99614.1"/>
    <property type="molecule type" value="Genomic_DNA"/>
</dbReference>
<dbReference type="STRING" id="456481.LEPBI_II0076"/>